<dbReference type="EMBL" id="JACHBR010000001">
    <property type="protein sequence ID" value="MBB5627742.1"/>
    <property type="molecule type" value="Genomic_DNA"/>
</dbReference>
<organism evidence="3 4">
    <name type="scientific">Sphaerisporangium krabiense</name>
    <dbReference type="NCBI Taxonomy" id="763782"/>
    <lineage>
        <taxon>Bacteria</taxon>
        <taxon>Bacillati</taxon>
        <taxon>Actinomycetota</taxon>
        <taxon>Actinomycetes</taxon>
        <taxon>Streptosporangiales</taxon>
        <taxon>Streptosporangiaceae</taxon>
        <taxon>Sphaerisporangium</taxon>
    </lineage>
</organism>
<feature type="region of interest" description="Disordered" evidence="1">
    <location>
        <begin position="328"/>
        <end position="374"/>
    </location>
</feature>
<evidence type="ECO:0000313" key="3">
    <source>
        <dbReference type="EMBL" id="MBB5627742.1"/>
    </source>
</evidence>
<keyword evidence="2" id="KW-0472">Membrane</keyword>
<reference evidence="3 4" key="1">
    <citation type="submission" date="2020-08" db="EMBL/GenBank/DDBJ databases">
        <title>Sequencing the genomes of 1000 actinobacteria strains.</title>
        <authorList>
            <person name="Klenk H.-P."/>
        </authorList>
    </citation>
    <scope>NUCLEOTIDE SEQUENCE [LARGE SCALE GENOMIC DNA]</scope>
    <source>
        <strain evidence="3 4">DSM 45790</strain>
    </source>
</reference>
<proteinExistence type="predicted"/>
<evidence type="ECO:0000313" key="4">
    <source>
        <dbReference type="Proteomes" id="UP000588112"/>
    </source>
</evidence>
<accession>A0A7W9DQN8</accession>
<feature type="compositionally biased region" description="Low complexity" evidence="1">
    <location>
        <begin position="347"/>
        <end position="374"/>
    </location>
</feature>
<dbReference type="Proteomes" id="UP000588112">
    <property type="component" value="Unassembled WGS sequence"/>
</dbReference>
<feature type="region of interest" description="Disordered" evidence="1">
    <location>
        <begin position="202"/>
        <end position="228"/>
    </location>
</feature>
<dbReference type="SUPFAM" id="SSF88659">
    <property type="entry name" value="Sigma3 and sigma4 domains of RNA polymerase sigma factors"/>
    <property type="match status" value="1"/>
</dbReference>
<dbReference type="InterPro" id="IPR013324">
    <property type="entry name" value="RNA_pol_sigma_r3/r4-like"/>
</dbReference>
<dbReference type="GO" id="GO:0000428">
    <property type="term" value="C:DNA-directed RNA polymerase complex"/>
    <property type="evidence" value="ECO:0007669"/>
    <property type="project" value="UniProtKB-KW"/>
</dbReference>
<gene>
    <name evidence="3" type="ORF">BJ981_003441</name>
</gene>
<dbReference type="AlphaFoldDB" id="A0A7W9DQN8"/>
<feature type="transmembrane region" description="Helical" evidence="2">
    <location>
        <begin position="495"/>
        <end position="520"/>
    </location>
</feature>
<keyword evidence="3" id="KW-0240">DNA-directed RNA polymerase</keyword>
<feature type="region of interest" description="Disordered" evidence="1">
    <location>
        <begin position="411"/>
        <end position="430"/>
    </location>
</feature>
<comment type="caution">
    <text evidence="3">The sequence shown here is derived from an EMBL/GenBank/DDBJ whole genome shotgun (WGS) entry which is preliminary data.</text>
</comment>
<feature type="compositionally biased region" description="Basic residues" evidence="1">
    <location>
        <begin position="330"/>
        <end position="342"/>
    </location>
</feature>
<evidence type="ECO:0000256" key="1">
    <source>
        <dbReference type="SAM" id="MobiDB-lite"/>
    </source>
</evidence>
<protein>
    <submittedName>
        <fullName evidence="3">DNA-directed RNA polymerase specialized sigma24 family protein</fullName>
    </submittedName>
</protein>
<dbReference type="RefSeq" id="WP_184612354.1">
    <property type="nucleotide sequence ID" value="NZ_BOOS01000015.1"/>
</dbReference>
<dbReference type="Gene3D" id="1.20.140.160">
    <property type="match status" value="1"/>
</dbReference>
<feature type="compositionally biased region" description="Low complexity" evidence="1">
    <location>
        <begin position="268"/>
        <end position="280"/>
    </location>
</feature>
<evidence type="ECO:0000256" key="2">
    <source>
        <dbReference type="SAM" id="Phobius"/>
    </source>
</evidence>
<feature type="region of interest" description="Disordered" evidence="1">
    <location>
        <begin position="242"/>
        <end position="280"/>
    </location>
</feature>
<keyword evidence="2" id="KW-0812">Transmembrane</keyword>
<sequence>MTPSLIDRRPRAELIAELYDRHAAGLFAYIHDQLGDTASAAEALVAVLTGVPAVETPRAALYALARREIYRRDVTYAFPTVDAATDPATALIERVVREVRPHQREVLLLSAVCGLDTAELAWVLDVAADTAEQLDISARHRFTRSLASAVAAARSGTPMPAPVTEVYEALTVAPAEDALARLPWRSPPTALRAQVLNGVPDEAGAAPGARRDARNLWPTTPRWPLPLAEPDPVTATGVFPAAELSPPEPGVRSRHEATTEPMPKVRDAAPPGALAAPVPAPAPASAMPLAAPVPVEALDDDIPLKSEHASPPDSAFGKALATGQWPTLRRTFKPLPRRRRPAKAPDRLVAAEPAEESPAAPVEATAPAEESAVESIAAPAVEAASAPAAAGQGTSETAEIQAVVLADDTVGDPVNAPAAEPVASDAAAQADVTLDAPEPPAAESMAEEPGSASVTAEAVLPADQSVVTPDAEGKRRRCRHKKAKPVKVRERHYDLLWELFGILLCIAIGLLVFFAVPTIVTP</sequence>
<keyword evidence="4" id="KW-1185">Reference proteome</keyword>
<keyword evidence="3" id="KW-0804">Transcription</keyword>
<feature type="compositionally biased region" description="Basic and acidic residues" evidence="1">
    <location>
        <begin position="251"/>
        <end position="267"/>
    </location>
</feature>
<feature type="compositionally biased region" description="Low complexity" evidence="1">
    <location>
        <begin position="416"/>
        <end position="430"/>
    </location>
</feature>
<name>A0A7W9DQN8_9ACTN</name>
<keyword evidence="2" id="KW-1133">Transmembrane helix</keyword>